<dbReference type="SMART" id="SM00834">
    <property type="entry name" value="CxxC_CXXC_SSSS"/>
    <property type="match status" value="1"/>
</dbReference>
<reference evidence="3" key="1">
    <citation type="submission" date="2022-12" db="EMBL/GenBank/DDBJ databases">
        <title>Reference genome sequencing for broad-spectrum identification of bacterial and archaeal isolates by mass spectrometry.</title>
        <authorList>
            <person name="Sekiguchi Y."/>
            <person name="Tourlousse D.M."/>
        </authorList>
    </citation>
    <scope>NUCLEOTIDE SEQUENCE</scope>
    <source>
        <strain evidence="3">ASRB1</strain>
    </source>
</reference>
<dbReference type="RefSeq" id="WP_281795771.1">
    <property type="nucleotide sequence ID" value="NZ_BSDR01000001.1"/>
</dbReference>
<evidence type="ECO:0000313" key="4">
    <source>
        <dbReference type="Proteomes" id="UP001144372"/>
    </source>
</evidence>
<sequence length="85" mass="9177">MPIYEFRCTACGNIQEIIVSSSSEEVEMKCRECQCEDLERVLSRVSYIMGDSGSSKGQAAGPSVTTKNCGPGNSCTTLELPGYSR</sequence>
<dbReference type="Proteomes" id="UP001144372">
    <property type="component" value="Unassembled WGS sequence"/>
</dbReference>
<feature type="domain" description="Putative regulatory protein FmdB zinc ribbon" evidence="2">
    <location>
        <begin position="1"/>
        <end position="43"/>
    </location>
</feature>
<organism evidence="3 4">
    <name type="scientific">Desulforhabdus amnigena</name>
    <dbReference type="NCBI Taxonomy" id="40218"/>
    <lineage>
        <taxon>Bacteria</taxon>
        <taxon>Pseudomonadati</taxon>
        <taxon>Thermodesulfobacteriota</taxon>
        <taxon>Syntrophobacteria</taxon>
        <taxon>Syntrophobacterales</taxon>
        <taxon>Syntrophobacteraceae</taxon>
        <taxon>Desulforhabdus</taxon>
    </lineage>
</organism>
<keyword evidence="4" id="KW-1185">Reference proteome</keyword>
<evidence type="ECO:0000259" key="2">
    <source>
        <dbReference type="SMART" id="SM00834"/>
    </source>
</evidence>
<dbReference type="EMBL" id="BSDR01000001">
    <property type="protein sequence ID" value="GLI35749.1"/>
    <property type="molecule type" value="Genomic_DNA"/>
</dbReference>
<dbReference type="InterPro" id="IPR013429">
    <property type="entry name" value="Regulatory_FmdB_Zinc_ribbon"/>
</dbReference>
<comment type="caution">
    <text evidence="3">The sequence shown here is derived from an EMBL/GenBank/DDBJ whole genome shotgun (WGS) entry which is preliminary data.</text>
</comment>
<accession>A0A9W6FVN7</accession>
<feature type="region of interest" description="Disordered" evidence="1">
    <location>
        <begin position="51"/>
        <end position="85"/>
    </location>
</feature>
<dbReference type="Pfam" id="PF09723">
    <property type="entry name" value="Zn_ribbon_8"/>
    <property type="match status" value="1"/>
</dbReference>
<dbReference type="PANTHER" id="PTHR34404">
    <property type="entry name" value="REGULATORY PROTEIN, FMDB FAMILY"/>
    <property type="match status" value="1"/>
</dbReference>
<protein>
    <submittedName>
        <fullName evidence="3">FmdB family transcriptional regulator</fullName>
    </submittedName>
</protein>
<name>A0A9W6FVN7_9BACT</name>
<evidence type="ECO:0000256" key="1">
    <source>
        <dbReference type="SAM" id="MobiDB-lite"/>
    </source>
</evidence>
<feature type="compositionally biased region" description="Polar residues" evidence="1">
    <location>
        <begin position="52"/>
        <end position="77"/>
    </location>
</feature>
<gene>
    <name evidence="3" type="ORF">DAMNIGENAA_31820</name>
</gene>
<evidence type="ECO:0000313" key="3">
    <source>
        <dbReference type="EMBL" id="GLI35749.1"/>
    </source>
</evidence>
<dbReference type="AlphaFoldDB" id="A0A9W6FVN7"/>
<proteinExistence type="predicted"/>
<dbReference type="NCBIfam" id="TIGR02605">
    <property type="entry name" value="CxxC_CxxC_SSSS"/>
    <property type="match status" value="1"/>
</dbReference>
<dbReference type="PANTHER" id="PTHR34404:SF3">
    <property type="entry name" value="REGULATORY PROTEIN, FMDB FAMILY"/>
    <property type="match status" value="1"/>
</dbReference>